<feature type="chain" id="PRO_5040984381" description="AraC family transcriptional regulator" evidence="1">
    <location>
        <begin position="23"/>
        <end position="172"/>
    </location>
</feature>
<dbReference type="Proteomes" id="UP001147830">
    <property type="component" value="Unassembled WGS sequence"/>
</dbReference>
<keyword evidence="3" id="KW-1185">Reference proteome</keyword>
<protein>
    <recommendedName>
        <fullName evidence="4">AraC family transcriptional regulator</fullName>
    </recommendedName>
</protein>
<dbReference type="EMBL" id="JAOANI010000019">
    <property type="protein sequence ID" value="MCT7359812.1"/>
    <property type="molecule type" value="Genomic_DNA"/>
</dbReference>
<gene>
    <name evidence="2" type="ORF">NYR02_12400</name>
</gene>
<proteinExistence type="predicted"/>
<keyword evidence="1" id="KW-0732">Signal</keyword>
<accession>A0A9X2WG50</accession>
<evidence type="ECO:0000256" key="1">
    <source>
        <dbReference type="SAM" id="SignalP"/>
    </source>
</evidence>
<comment type="caution">
    <text evidence="2">The sequence shown here is derived from an EMBL/GenBank/DDBJ whole genome shotgun (WGS) entry which is preliminary data.</text>
</comment>
<dbReference type="RefSeq" id="WP_260976667.1">
    <property type="nucleotide sequence ID" value="NZ_JAOANI010000019.1"/>
</dbReference>
<evidence type="ECO:0000313" key="3">
    <source>
        <dbReference type="Proteomes" id="UP001147830"/>
    </source>
</evidence>
<evidence type="ECO:0008006" key="4">
    <source>
        <dbReference type="Google" id="ProtNLM"/>
    </source>
</evidence>
<organism evidence="2 3">
    <name type="scientific">Thalassolituus pacificus</name>
    <dbReference type="NCBI Taxonomy" id="2975440"/>
    <lineage>
        <taxon>Bacteria</taxon>
        <taxon>Pseudomonadati</taxon>
        <taxon>Pseudomonadota</taxon>
        <taxon>Gammaproteobacteria</taxon>
        <taxon>Oceanospirillales</taxon>
        <taxon>Oceanospirillaceae</taxon>
        <taxon>Thalassolituus</taxon>
    </lineage>
</organism>
<name>A0A9X2WG50_9GAMM</name>
<reference evidence="2" key="2">
    <citation type="submission" date="2022-08" db="EMBL/GenBank/DDBJ databases">
        <authorList>
            <person name="Dong C."/>
        </authorList>
    </citation>
    <scope>NUCLEOTIDE SEQUENCE</scope>
    <source>
        <strain evidence="2">59MF3M-4</strain>
    </source>
</reference>
<feature type="signal peptide" evidence="1">
    <location>
        <begin position="1"/>
        <end position="22"/>
    </location>
</feature>
<dbReference type="AlphaFoldDB" id="A0A9X2WG50"/>
<evidence type="ECO:0000313" key="2">
    <source>
        <dbReference type="EMBL" id="MCT7359812.1"/>
    </source>
</evidence>
<reference evidence="2" key="1">
    <citation type="journal article" date="2022" name="Front. Microbiol.">
        <title>Genome-based taxonomic rearrangement of Oceanobacter-related bacteria including the description of Thalassolituus hydrocarbonoclasticus sp. nov. and Thalassolituus pacificus sp. nov. and emended description of the genus Thalassolituus.</title>
        <authorList>
            <person name="Dong C."/>
            <person name="Wei L."/>
            <person name="Wang J."/>
            <person name="Lai Q."/>
            <person name="Huang Z."/>
            <person name="Shao Z."/>
        </authorList>
    </citation>
    <scope>NUCLEOTIDE SEQUENCE</scope>
    <source>
        <strain evidence="2">59MF3M-4</strain>
    </source>
</reference>
<sequence>MKKTSMLAGFMLLGVLAGSVQAEPADANIAADIVQVKRSVLELNKDLYELEEDLLSPATTRAAFYFSLTYGEFFEPLSIEIMGSGFEAVRHIYTERQVAALRMGAVQPLANINLGPGKHNLRAVIRGVDQLGQNRELVVEQQVEKTDKPLLLEFVVSDLAEQQSARAQLKFW</sequence>